<keyword evidence="1" id="KW-0812">Transmembrane</keyword>
<name>A0A6I1GPD2_9BIFI</name>
<dbReference type="AlphaFoldDB" id="A0A6I1GPD2"/>
<reference evidence="2 3" key="1">
    <citation type="submission" date="2019-09" db="EMBL/GenBank/DDBJ databases">
        <title>Characterization of the phylogenetic diversity of two novel species belonging to the genus Bifidobacterium: Bifidobacterium cebidarum sp. nov. and Bifidobacterium leontopitheci sp. nov.</title>
        <authorList>
            <person name="Lugli G.A."/>
            <person name="Duranti S."/>
            <person name="Milani C."/>
            <person name="Turroni F."/>
            <person name="Ventura M."/>
        </authorList>
    </citation>
    <scope>NUCLEOTIDE SEQUENCE [LARGE SCALE GENOMIC DNA]</scope>
    <source>
        <strain evidence="2 3">LMG 31471</strain>
    </source>
</reference>
<protein>
    <submittedName>
        <fullName evidence="2">Uncharacterized protein</fullName>
    </submittedName>
</protein>
<feature type="transmembrane region" description="Helical" evidence="1">
    <location>
        <begin position="32"/>
        <end position="53"/>
    </location>
</feature>
<keyword evidence="1" id="KW-0472">Membrane</keyword>
<proteinExistence type="predicted"/>
<dbReference type="Proteomes" id="UP000441772">
    <property type="component" value="Unassembled WGS sequence"/>
</dbReference>
<evidence type="ECO:0000313" key="2">
    <source>
        <dbReference type="EMBL" id="KAB7789928.1"/>
    </source>
</evidence>
<evidence type="ECO:0000256" key="1">
    <source>
        <dbReference type="SAM" id="Phobius"/>
    </source>
</evidence>
<comment type="caution">
    <text evidence="2">The sequence shown here is derived from an EMBL/GenBank/DDBJ whole genome shotgun (WGS) entry which is preliminary data.</text>
</comment>
<feature type="transmembrane region" description="Helical" evidence="1">
    <location>
        <begin position="59"/>
        <end position="77"/>
    </location>
</feature>
<keyword evidence="1" id="KW-1133">Transmembrane helix</keyword>
<gene>
    <name evidence="2" type="ORF">F7D09_1541</name>
</gene>
<evidence type="ECO:0000313" key="3">
    <source>
        <dbReference type="Proteomes" id="UP000441772"/>
    </source>
</evidence>
<accession>A0A6I1GPD2</accession>
<dbReference type="EMBL" id="WBVT01000026">
    <property type="protein sequence ID" value="KAB7789928.1"/>
    <property type="molecule type" value="Genomic_DNA"/>
</dbReference>
<dbReference type="RefSeq" id="WP_152234864.1">
    <property type="nucleotide sequence ID" value="NZ_JBHSKZ010000059.1"/>
</dbReference>
<sequence length="239" mass="25495">MSDVSYHVDLDFDRFKNIYLAQNARYMRKTGIGAAVVGALMTAGGVAMTISSASDKESWYVLVTGVALLAFGIAMTVHPFTSFGSRKGEVYQFFALFGAPVTGREPLASLRVGFDVSVQDYGVEFRLADGTTPRMPWVALLAKPIAVGFGTVFAGDDGKNSSLLYNMLGVNAYLREGLEALPLIVTAQAEQSYPGLTAEVSRRIADAQTKFGANGNAKGGPEAQAIIAWMDATNSKLTN</sequence>
<keyword evidence="3" id="KW-1185">Reference proteome</keyword>
<organism evidence="2 3">
    <name type="scientific">Bifidobacterium leontopitheci</name>
    <dbReference type="NCBI Taxonomy" id="2650774"/>
    <lineage>
        <taxon>Bacteria</taxon>
        <taxon>Bacillati</taxon>
        <taxon>Actinomycetota</taxon>
        <taxon>Actinomycetes</taxon>
        <taxon>Bifidobacteriales</taxon>
        <taxon>Bifidobacteriaceae</taxon>
        <taxon>Bifidobacterium</taxon>
    </lineage>
</organism>